<dbReference type="AlphaFoldDB" id="A0A3P6PIQ6"/>
<dbReference type="InterPro" id="IPR035979">
    <property type="entry name" value="RBD_domain_sf"/>
</dbReference>
<sequence>MYECDLHAQFSKFGLITEVFGPKNKMDSASVRRGFVTFLETDSVRRVLEAQPHLSLHPRILVPDRVEDDLTQSDDENDATLASYDPTIFIGHLKHEVTTSHLEDNFFHFGRVSKATGVGNPWLASQVWLF</sequence>
<dbReference type="OrthoDB" id="1875751at2759"/>
<evidence type="ECO:0008006" key="3">
    <source>
        <dbReference type="Google" id="ProtNLM"/>
    </source>
</evidence>
<accession>A0A3P6PIQ6</accession>
<evidence type="ECO:0000313" key="2">
    <source>
        <dbReference type="Proteomes" id="UP000281553"/>
    </source>
</evidence>
<keyword evidence="2" id="KW-1185">Reference proteome</keyword>
<reference evidence="1 2" key="1">
    <citation type="submission" date="2018-11" db="EMBL/GenBank/DDBJ databases">
        <authorList>
            <consortium name="Pathogen Informatics"/>
        </authorList>
    </citation>
    <scope>NUCLEOTIDE SEQUENCE [LARGE SCALE GENOMIC DNA]</scope>
</reference>
<evidence type="ECO:0000313" key="1">
    <source>
        <dbReference type="EMBL" id="VDK31830.1"/>
    </source>
</evidence>
<gene>
    <name evidence="1" type="ORF">DILT_LOCUS368</name>
</gene>
<name>A0A3P6PIQ6_DIBLA</name>
<dbReference type="InterPro" id="IPR012677">
    <property type="entry name" value="Nucleotide-bd_a/b_plait_sf"/>
</dbReference>
<proteinExistence type="predicted"/>
<dbReference type="Gene3D" id="3.30.70.330">
    <property type="match status" value="2"/>
</dbReference>
<dbReference type="SMR" id="A0A3P6PIQ6"/>
<dbReference type="GO" id="GO:0003676">
    <property type="term" value="F:nucleic acid binding"/>
    <property type="evidence" value="ECO:0007669"/>
    <property type="project" value="InterPro"/>
</dbReference>
<dbReference type="SUPFAM" id="SSF54928">
    <property type="entry name" value="RNA-binding domain, RBD"/>
    <property type="match status" value="1"/>
</dbReference>
<dbReference type="EMBL" id="UYRU01001472">
    <property type="protein sequence ID" value="VDK31830.1"/>
    <property type="molecule type" value="Genomic_DNA"/>
</dbReference>
<protein>
    <recommendedName>
        <fullName evidence="3">RRM domain-containing protein</fullName>
    </recommendedName>
</protein>
<dbReference type="Proteomes" id="UP000281553">
    <property type="component" value="Unassembled WGS sequence"/>
</dbReference>
<organism evidence="1 2">
    <name type="scientific">Dibothriocephalus latus</name>
    <name type="common">Fish tapeworm</name>
    <name type="synonym">Diphyllobothrium latum</name>
    <dbReference type="NCBI Taxonomy" id="60516"/>
    <lineage>
        <taxon>Eukaryota</taxon>
        <taxon>Metazoa</taxon>
        <taxon>Spiralia</taxon>
        <taxon>Lophotrochozoa</taxon>
        <taxon>Platyhelminthes</taxon>
        <taxon>Cestoda</taxon>
        <taxon>Eucestoda</taxon>
        <taxon>Diphyllobothriidea</taxon>
        <taxon>Diphyllobothriidae</taxon>
        <taxon>Dibothriocephalus</taxon>
    </lineage>
</organism>